<dbReference type="PANTHER" id="PTHR12631:SF10">
    <property type="entry name" value="BETA-XYLOSIDASE-LIKE PROTEIN-RELATED"/>
    <property type="match status" value="1"/>
</dbReference>
<evidence type="ECO:0000256" key="4">
    <source>
        <dbReference type="RuleBase" id="RU361153"/>
    </source>
</evidence>
<dbReference type="Pfam" id="PF00150">
    <property type="entry name" value="Cellulase"/>
    <property type="match status" value="1"/>
</dbReference>
<gene>
    <name evidence="7" type="ORF">BSAL_53295</name>
</gene>
<protein>
    <submittedName>
        <fullName evidence="7">Cellulase-like protein, putative</fullName>
    </submittedName>
</protein>
<dbReference type="EMBL" id="CYKH01000109">
    <property type="protein sequence ID" value="CUE71464.1"/>
    <property type="molecule type" value="Genomic_DNA"/>
</dbReference>
<accession>A0A0S4IID6</accession>
<sequence length="387" mass="42069">MHEHTIQVIAVLASIVGISESARLGDQWGTNIHWTSETVTGEAAMLSRAFKVARMDFSWGRIESTCGSYNFSAYDTLLAQMNSVGVRPYWIVDYGNRCYPSVDGQGCSSDECVAAYGRFASAAAQHFQHQKQIIFEIINEPNGMGNDNATTIARLSAAAWPGFHAVGATWVGPTTSGFDWPYITTTFQEGLLETVSAVSVHPYRPTMPETALEDFAKLRTLIDQYSRGNASVPFLDGEWGYTSATPPCAYGNRVDEATQGKYVARMWLVSTLAGAQICISYDWRDDGLNRTQCEQNFGSTYDVPTGNASVPFHPKLAYHAALTMQRGVGEATALTGRKQPTQVVSPGSVITAVDVLIVAFSGNNSAAQQRVTISPPTQPSQGMFALW</sequence>
<evidence type="ECO:0000256" key="3">
    <source>
        <dbReference type="ARBA" id="ARBA00023295"/>
    </source>
</evidence>
<dbReference type="SUPFAM" id="SSF51445">
    <property type="entry name" value="(Trans)glycosidases"/>
    <property type="match status" value="1"/>
</dbReference>
<dbReference type="Proteomes" id="UP000051952">
    <property type="component" value="Unassembled WGS sequence"/>
</dbReference>
<dbReference type="OrthoDB" id="10690223at2759"/>
<dbReference type="PANTHER" id="PTHR12631">
    <property type="entry name" value="ALPHA-L-IDURONIDASE"/>
    <property type="match status" value="1"/>
</dbReference>
<feature type="non-terminal residue" evidence="7">
    <location>
        <position position="387"/>
    </location>
</feature>
<evidence type="ECO:0000256" key="2">
    <source>
        <dbReference type="ARBA" id="ARBA00022801"/>
    </source>
</evidence>
<evidence type="ECO:0000313" key="8">
    <source>
        <dbReference type="Proteomes" id="UP000051952"/>
    </source>
</evidence>
<dbReference type="OMA" id="WARVEHE"/>
<evidence type="ECO:0000256" key="1">
    <source>
        <dbReference type="ARBA" id="ARBA00005641"/>
    </source>
</evidence>
<dbReference type="VEuPathDB" id="TriTrypDB:BSAL_53295"/>
<feature type="domain" description="Glycoside hydrolase family 5" evidence="6">
    <location>
        <begin position="29"/>
        <end position="247"/>
    </location>
</feature>
<comment type="similarity">
    <text evidence="1 4">Belongs to the glycosyl hydrolase 5 (cellulase A) family.</text>
</comment>
<evidence type="ECO:0000256" key="5">
    <source>
        <dbReference type="SAM" id="SignalP"/>
    </source>
</evidence>
<keyword evidence="3 4" id="KW-0326">Glycosidase</keyword>
<dbReference type="Gene3D" id="3.20.20.80">
    <property type="entry name" value="Glycosidases"/>
    <property type="match status" value="1"/>
</dbReference>
<dbReference type="InterPro" id="IPR001547">
    <property type="entry name" value="Glyco_hydro_5"/>
</dbReference>
<dbReference type="GO" id="GO:0000272">
    <property type="term" value="P:polysaccharide catabolic process"/>
    <property type="evidence" value="ECO:0007669"/>
    <property type="project" value="InterPro"/>
</dbReference>
<evidence type="ECO:0000259" key="6">
    <source>
        <dbReference type="Pfam" id="PF00150"/>
    </source>
</evidence>
<proteinExistence type="inferred from homology"/>
<dbReference type="AlphaFoldDB" id="A0A0S4IID6"/>
<dbReference type="GO" id="GO:0004553">
    <property type="term" value="F:hydrolase activity, hydrolyzing O-glycosyl compounds"/>
    <property type="evidence" value="ECO:0007669"/>
    <property type="project" value="InterPro"/>
</dbReference>
<evidence type="ECO:0000313" key="7">
    <source>
        <dbReference type="EMBL" id="CUE71464.1"/>
    </source>
</evidence>
<feature type="signal peptide" evidence="5">
    <location>
        <begin position="1"/>
        <end position="21"/>
    </location>
</feature>
<name>A0A0S4IID6_BODSA</name>
<keyword evidence="5" id="KW-0732">Signal</keyword>
<reference evidence="8" key="1">
    <citation type="submission" date="2015-09" db="EMBL/GenBank/DDBJ databases">
        <authorList>
            <consortium name="Pathogen Informatics"/>
        </authorList>
    </citation>
    <scope>NUCLEOTIDE SEQUENCE [LARGE SCALE GENOMIC DNA]</scope>
    <source>
        <strain evidence="8">Lake Konstanz</strain>
    </source>
</reference>
<keyword evidence="2 4" id="KW-0378">Hydrolase</keyword>
<keyword evidence="8" id="KW-1185">Reference proteome</keyword>
<dbReference type="InterPro" id="IPR018087">
    <property type="entry name" value="Glyco_hydro_5_CS"/>
</dbReference>
<dbReference type="InterPro" id="IPR017853">
    <property type="entry name" value="GH"/>
</dbReference>
<organism evidence="7 8">
    <name type="scientific">Bodo saltans</name>
    <name type="common">Flagellated protozoan</name>
    <dbReference type="NCBI Taxonomy" id="75058"/>
    <lineage>
        <taxon>Eukaryota</taxon>
        <taxon>Discoba</taxon>
        <taxon>Euglenozoa</taxon>
        <taxon>Kinetoplastea</taxon>
        <taxon>Metakinetoplastina</taxon>
        <taxon>Eubodonida</taxon>
        <taxon>Bodonidae</taxon>
        <taxon>Bodo</taxon>
    </lineage>
</organism>
<dbReference type="InterPro" id="IPR051923">
    <property type="entry name" value="Glycosyl_Hydrolase_39"/>
</dbReference>
<dbReference type="PROSITE" id="PS00659">
    <property type="entry name" value="GLYCOSYL_HYDROL_F5"/>
    <property type="match status" value="1"/>
</dbReference>
<feature type="chain" id="PRO_5006621266" evidence="5">
    <location>
        <begin position="22"/>
        <end position="387"/>
    </location>
</feature>